<protein>
    <submittedName>
        <fullName evidence="1">Uncharacterized protein</fullName>
    </submittedName>
</protein>
<gene>
    <name evidence="1" type="ORF">FD02_GL000182</name>
</gene>
<name>A0A0R1JW05_9LACO</name>
<dbReference type="Proteomes" id="UP000051804">
    <property type="component" value="Unassembled WGS sequence"/>
</dbReference>
<comment type="caution">
    <text evidence="1">The sequence shown here is derived from an EMBL/GenBank/DDBJ whole genome shotgun (WGS) entry which is preliminary data.</text>
</comment>
<evidence type="ECO:0000313" key="2">
    <source>
        <dbReference type="Proteomes" id="UP000051804"/>
    </source>
</evidence>
<accession>A0A0R1JW05</accession>
<dbReference type="STRING" id="1291734.FD02_GL000182"/>
<organism evidence="1 2">
    <name type="scientific">Lacticaseibacillus nasuensis JCM 17158</name>
    <dbReference type="NCBI Taxonomy" id="1291734"/>
    <lineage>
        <taxon>Bacteria</taxon>
        <taxon>Bacillati</taxon>
        <taxon>Bacillota</taxon>
        <taxon>Bacilli</taxon>
        <taxon>Lactobacillales</taxon>
        <taxon>Lactobacillaceae</taxon>
        <taxon>Lacticaseibacillus</taxon>
    </lineage>
</organism>
<dbReference type="PATRIC" id="fig|1291734.4.peg.190"/>
<dbReference type="RefSeq" id="WP_191980326.1">
    <property type="nucleotide sequence ID" value="NZ_AZDJ01000030.1"/>
</dbReference>
<dbReference type="EMBL" id="AZDJ01000030">
    <property type="protein sequence ID" value="KRK70999.1"/>
    <property type="molecule type" value="Genomic_DNA"/>
</dbReference>
<reference evidence="1 2" key="1">
    <citation type="journal article" date="2015" name="Genome Announc.">
        <title>Expanding the biotechnology potential of lactobacilli through comparative genomics of 213 strains and associated genera.</title>
        <authorList>
            <person name="Sun Z."/>
            <person name="Harris H.M."/>
            <person name="McCann A."/>
            <person name="Guo C."/>
            <person name="Argimon S."/>
            <person name="Zhang W."/>
            <person name="Yang X."/>
            <person name="Jeffery I.B."/>
            <person name="Cooney J.C."/>
            <person name="Kagawa T.F."/>
            <person name="Liu W."/>
            <person name="Song Y."/>
            <person name="Salvetti E."/>
            <person name="Wrobel A."/>
            <person name="Rasinkangas P."/>
            <person name="Parkhill J."/>
            <person name="Rea M.C."/>
            <person name="O'Sullivan O."/>
            <person name="Ritari J."/>
            <person name="Douillard F.P."/>
            <person name="Paul Ross R."/>
            <person name="Yang R."/>
            <person name="Briner A.E."/>
            <person name="Felis G.E."/>
            <person name="de Vos W.M."/>
            <person name="Barrangou R."/>
            <person name="Klaenhammer T.R."/>
            <person name="Caufield P.W."/>
            <person name="Cui Y."/>
            <person name="Zhang H."/>
            <person name="O'Toole P.W."/>
        </authorList>
    </citation>
    <scope>NUCLEOTIDE SEQUENCE [LARGE SCALE GENOMIC DNA]</scope>
    <source>
        <strain evidence="1 2">JCM 17158</strain>
    </source>
</reference>
<evidence type="ECO:0000313" key="1">
    <source>
        <dbReference type="EMBL" id="KRK70999.1"/>
    </source>
</evidence>
<sequence>MSELEWAIASAQAAADAAPSYEDRAFYVALQDFLREQAHRVELAAGELDGRTWDHEAW</sequence>
<dbReference type="AlphaFoldDB" id="A0A0R1JW05"/>
<keyword evidence="2" id="KW-1185">Reference proteome</keyword>
<proteinExistence type="predicted"/>